<name>A0A9W9G1C7_9EURO</name>
<evidence type="ECO:0000313" key="2">
    <source>
        <dbReference type="Proteomes" id="UP001149074"/>
    </source>
</evidence>
<dbReference type="AlphaFoldDB" id="A0A9W9G1C7"/>
<accession>A0A9W9G1C7</accession>
<protein>
    <recommendedName>
        <fullName evidence="3">Clr5 domain-containing protein</fullName>
    </recommendedName>
</protein>
<sequence length="159" mass="18210">MVARIDLDPYKDDITNMIRRGESDEAISTALLNDHGIIVSGRTIGYRLVEWGSRRPVQSPEAEATDRLVVKLYKMALNSDEVLQVLAKKGKAISSRTLRRIRKRVGIRIRCDEPAERARQVDELREILIVEDVVRDIEGFGRRIQYVFLRSQGAFFLAI</sequence>
<comment type="caution">
    <text evidence="1">The sequence shown here is derived from an EMBL/GenBank/DDBJ whole genome shotgun (WGS) entry which is preliminary data.</text>
</comment>
<dbReference type="GeneID" id="81354424"/>
<keyword evidence="2" id="KW-1185">Reference proteome</keyword>
<reference evidence="1" key="1">
    <citation type="submission" date="2022-11" db="EMBL/GenBank/DDBJ databases">
        <authorList>
            <person name="Petersen C."/>
        </authorList>
    </citation>
    <scope>NUCLEOTIDE SEQUENCE</scope>
    <source>
        <strain evidence="1">IBT 30761</strain>
    </source>
</reference>
<dbReference type="OrthoDB" id="5392716at2759"/>
<proteinExistence type="predicted"/>
<organism evidence="1 2">
    <name type="scientific">Penicillium argentinense</name>
    <dbReference type="NCBI Taxonomy" id="1131581"/>
    <lineage>
        <taxon>Eukaryota</taxon>
        <taxon>Fungi</taxon>
        <taxon>Dikarya</taxon>
        <taxon>Ascomycota</taxon>
        <taxon>Pezizomycotina</taxon>
        <taxon>Eurotiomycetes</taxon>
        <taxon>Eurotiomycetidae</taxon>
        <taxon>Eurotiales</taxon>
        <taxon>Aspergillaceae</taxon>
        <taxon>Penicillium</taxon>
    </lineage>
</organism>
<evidence type="ECO:0000313" key="1">
    <source>
        <dbReference type="EMBL" id="KAJ5110306.1"/>
    </source>
</evidence>
<dbReference type="EMBL" id="JAPQKI010000003">
    <property type="protein sequence ID" value="KAJ5110306.1"/>
    <property type="molecule type" value="Genomic_DNA"/>
</dbReference>
<reference evidence="1" key="2">
    <citation type="journal article" date="2023" name="IMA Fungus">
        <title>Comparative genomic study of the Penicillium genus elucidates a diverse pangenome and 15 lateral gene transfer events.</title>
        <authorList>
            <person name="Petersen C."/>
            <person name="Sorensen T."/>
            <person name="Nielsen M.R."/>
            <person name="Sondergaard T.E."/>
            <person name="Sorensen J.L."/>
            <person name="Fitzpatrick D.A."/>
            <person name="Frisvad J.C."/>
            <person name="Nielsen K.L."/>
        </authorList>
    </citation>
    <scope>NUCLEOTIDE SEQUENCE</scope>
    <source>
        <strain evidence="1">IBT 30761</strain>
    </source>
</reference>
<evidence type="ECO:0008006" key="3">
    <source>
        <dbReference type="Google" id="ProtNLM"/>
    </source>
</evidence>
<dbReference type="RefSeq" id="XP_056478417.1">
    <property type="nucleotide sequence ID" value="XM_056615445.1"/>
</dbReference>
<dbReference type="Proteomes" id="UP001149074">
    <property type="component" value="Unassembled WGS sequence"/>
</dbReference>
<gene>
    <name evidence="1" type="ORF">N7532_002951</name>
</gene>